<dbReference type="Pfam" id="PF00723">
    <property type="entry name" value="Glyco_hydro_15"/>
    <property type="match status" value="1"/>
</dbReference>
<proteinExistence type="predicted"/>
<keyword evidence="4" id="KW-1185">Reference proteome</keyword>
<dbReference type="InterPro" id="IPR036412">
    <property type="entry name" value="HAD-like_sf"/>
</dbReference>
<dbReference type="Pfam" id="PF19291">
    <property type="entry name" value="TREH_N"/>
    <property type="match status" value="1"/>
</dbReference>
<dbReference type="SUPFAM" id="SSF48208">
    <property type="entry name" value="Six-hairpin glycosidases"/>
    <property type="match status" value="1"/>
</dbReference>
<protein>
    <submittedName>
        <fullName evidence="3">Trehalose-phosphatase</fullName>
    </submittedName>
</protein>
<dbReference type="Proteomes" id="UP001500620">
    <property type="component" value="Unassembled WGS sequence"/>
</dbReference>
<reference evidence="4" key="1">
    <citation type="journal article" date="2019" name="Int. J. Syst. Evol. Microbiol.">
        <title>The Global Catalogue of Microorganisms (GCM) 10K type strain sequencing project: providing services to taxonomists for standard genome sequencing and annotation.</title>
        <authorList>
            <consortium name="The Broad Institute Genomics Platform"/>
            <consortium name="The Broad Institute Genome Sequencing Center for Infectious Disease"/>
            <person name="Wu L."/>
            <person name="Ma J."/>
        </authorList>
    </citation>
    <scope>NUCLEOTIDE SEQUENCE [LARGE SCALE GENOMIC DNA]</scope>
    <source>
        <strain evidence="4">JCM 17441</strain>
    </source>
</reference>
<dbReference type="Gene3D" id="1.50.10.10">
    <property type="match status" value="1"/>
</dbReference>
<dbReference type="PANTHER" id="PTHR31616">
    <property type="entry name" value="TREHALASE"/>
    <property type="match status" value="1"/>
</dbReference>
<evidence type="ECO:0000259" key="2">
    <source>
        <dbReference type="Pfam" id="PF19291"/>
    </source>
</evidence>
<dbReference type="EMBL" id="BAABAT010000071">
    <property type="protein sequence ID" value="GAA4263507.1"/>
    <property type="molecule type" value="Genomic_DNA"/>
</dbReference>
<dbReference type="Pfam" id="PF02358">
    <property type="entry name" value="Trehalose_PPase"/>
    <property type="match status" value="1"/>
</dbReference>
<dbReference type="InterPro" id="IPR008928">
    <property type="entry name" value="6-hairpin_glycosidase_sf"/>
</dbReference>
<sequence length="847" mass="92313">MQHETLARPPDPNLHAAVLRVARVPQLLVACDYDGTLAPIVADPTRATPTSESVAAVRALSSLPQTTVGVISGRALRDLATLSRLPAEVRLVGSHGSEFDVGFIDDLPADRLRRRAELHSALAAIAEGQPGVHLEVKPASVAVHTRAAPRDVAQRVLDAVHGGAGLWPDIEVTIGNEVIELSVVPTDKGLAVDALRMQASASAVVYLGDDATDEKAFARLHGPDLGIKVGAGETRARFRINDAEDAVGVLELILHARRRWLFGEQAVPIERHSMLSNTHTIALLTPAARVTWLCHPKPDSGAVFADLLGDTAAGHFTVQPERGGIPLGQRYRPGTMTVETRWSGLTVTDWLDHHRTGNSLIRVLSGSSRARIDFAPRPDFGQVRIRLQPIGDEGLLVLGCNEPISLYAPGIAWEIASDGHSDSARAVVDLKVAGGSAVLELRLGSDSIEPPQIDVGERQVATETQWREWSDSLKLPSVARDLVKRSAMTLRGLWHRPTGAILAAGTSSLPEEVGGSRNWDYRYCWLRDSAMTAKALVDLGSSEEAEALLSWTLRVAGHTDGHPERLHPLYTLDGTELGPEAVIEALPGYAGSRPVRVGNAANRQVQLDVFGPVADLITTLAGLRPAADADFTLMSAMVEAVERRWHEPDHGIWEARLRPRHHVYSKVMCWMTVERGIQLFDRQNRPVPEPWRSLRDTIANDVLDKGWSKERGAYTVAYGSDVMDASVLWIGLSGLLADDDPRFLATVLAVEADLREGPTVYRYRWDDGLPGTEGGFHLCTTWMIEAYLRTGRRADAEELFAQFIECAGPTGLIPEEYDPLTERALGNHPQAYSHLGLIRCALELDRS</sequence>
<dbReference type="Gene3D" id="3.40.50.1000">
    <property type="entry name" value="HAD superfamily/HAD-like"/>
    <property type="match status" value="1"/>
</dbReference>
<dbReference type="Gene3D" id="3.30.70.1020">
    <property type="entry name" value="Trehalose-6-phosphate phosphatase related protein, domain 2"/>
    <property type="match status" value="1"/>
</dbReference>
<dbReference type="RefSeq" id="WP_345142976.1">
    <property type="nucleotide sequence ID" value="NZ_BAABAT010000071.1"/>
</dbReference>
<evidence type="ECO:0000259" key="1">
    <source>
        <dbReference type="Pfam" id="PF00723"/>
    </source>
</evidence>
<organism evidence="3 4">
    <name type="scientific">Dactylosporangium darangshiense</name>
    <dbReference type="NCBI Taxonomy" id="579108"/>
    <lineage>
        <taxon>Bacteria</taxon>
        <taxon>Bacillati</taxon>
        <taxon>Actinomycetota</taxon>
        <taxon>Actinomycetes</taxon>
        <taxon>Micromonosporales</taxon>
        <taxon>Micromonosporaceae</taxon>
        <taxon>Dactylosporangium</taxon>
    </lineage>
</organism>
<feature type="domain" description="GH15-like" evidence="1">
    <location>
        <begin position="478"/>
        <end position="841"/>
    </location>
</feature>
<gene>
    <name evidence="3" type="primary">otsB_3</name>
    <name evidence="3" type="ORF">GCM10022255_108680</name>
</gene>
<evidence type="ECO:0000313" key="3">
    <source>
        <dbReference type="EMBL" id="GAA4263507.1"/>
    </source>
</evidence>
<dbReference type="InterPro" id="IPR011613">
    <property type="entry name" value="GH15-like"/>
</dbReference>
<dbReference type="InterPro" id="IPR045582">
    <property type="entry name" value="Trehalase-like_N"/>
</dbReference>
<dbReference type="CDD" id="cd01627">
    <property type="entry name" value="HAD_TPP"/>
    <property type="match status" value="1"/>
</dbReference>
<dbReference type="NCBIfam" id="TIGR00685">
    <property type="entry name" value="T6PP"/>
    <property type="match status" value="1"/>
</dbReference>
<accession>A0ABP8DU68</accession>
<dbReference type="PANTHER" id="PTHR31616:SF0">
    <property type="entry name" value="GLUCAN 1,4-ALPHA-GLUCOSIDASE"/>
    <property type="match status" value="1"/>
</dbReference>
<name>A0ABP8DU68_9ACTN</name>
<dbReference type="SUPFAM" id="SSF56784">
    <property type="entry name" value="HAD-like"/>
    <property type="match status" value="1"/>
</dbReference>
<evidence type="ECO:0000313" key="4">
    <source>
        <dbReference type="Proteomes" id="UP001500620"/>
    </source>
</evidence>
<dbReference type="InterPro" id="IPR023214">
    <property type="entry name" value="HAD_sf"/>
</dbReference>
<dbReference type="InterPro" id="IPR003337">
    <property type="entry name" value="Trehalose_PPase"/>
</dbReference>
<dbReference type="InterPro" id="IPR012341">
    <property type="entry name" value="6hp_glycosidase-like_sf"/>
</dbReference>
<feature type="domain" description="Trehalase-like N-terminal" evidence="2">
    <location>
        <begin position="256"/>
        <end position="466"/>
    </location>
</feature>
<comment type="caution">
    <text evidence="3">The sequence shown here is derived from an EMBL/GenBank/DDBJ whole genome shotgun (WGS) entry which is preliminary data.</text>
</comment>